<protein>
    <submittedName>
        <fullName evidence="10">Chymotrypsinogen 2</fullName>
    </submittedName>
</protein>
<name>A0A9X6NIY2_HYPEX</name>
<feature type="domain" description="Peptidase S1" evidence="9">
    <location>
        <begin position="110"/>
        <end position="356"/>
    </location>
</feature>
<proteinExistence type="inferred from homology"/>
<dbReference type="PRINTS" id="PR00722">
    <property type="entry name" value="CHYMOTRYPSIN"/>
</dbReference>
<dbReference type="InterPro" id="IPR001314">
    <property type="entry name" value="Peptidase_S1A"/>
</dbReference>
<dbReference type="FunFam" id="2.40.10.10:FF:000068">
    <property type="entry name" value="transmembrane protease serine 2"/>
    <property type="match status" value="1"/>
</dbReference>
<evidence type="ECO:0000313" key="11">
    <source>
        <dbReference type="Proteomes" id="UP000192578"/>
    </source>
</evidence>
<dbReference type="InterPro" id="IPR009003">
    <property type="entry name" value="Peptidase_S1_PA"/>
</dbReference>
<dbReference type="InterPro" id="IPR018114">
    <property type="entry name" value="TRYPSIN_HIS"/>
</dbReference>
<keyword evidence="3 6" id="KW-0378">Hydrolase</keyword>
<dbReference type="GO" id="GO:0006508">
    <property type="term" value="P:proteolysis"/>
    <property type="evidence" value="ECO:0007669"/>
    <property type="project" value="UniProtKB-KW"/>
</dbReference>
<dbReference type="PANTHER" id="PTHR24276">
    <property type="entry name" value="POLYSERASE-RELATED"/>
    <property type="match status" value="1"/>
</dbReference>
<evidence type="ECO:0000256" key="5">
    <source>
        <dbReference type="ARBA" id="ARBA00023157"/>
    </source>
</evidence>
<dbReference type="GO" id="GO:0004252">
    <property type="term" value="F:serine-type endopeptidase activity"/>
    <property type="evidence" value="ECO:0007669"/>
    <property type="project" value="InterPro"/>
</dbReference>
<dbReference type="CDD" id="cd00190">
    <property type="entry name" value="Tryp_SPc"/>
    <property type="match status" value="1"/>
</dbReference>
<keyword evidence="11" id="KW-1185">Reference proteome</keyword>
<dbReference type="PANTHER" id="PTHR24276:SF98">
    <property type="entry name" value="FI18310P1-RELATED"/>
    <property type="match status" value="1"/>
</dbReference>
<keyword evidence="8" id="KW-0732">Signal</keyword>
<evidence type="ECO:0000256" key="8">
    <source>
        <dbReference type="SAM" id="SignalP"/>
    </source>
</evidence>
<evidence type="ECO:0000256" key="3">
    <source>
        <dbReference type="ARBA" id="ARBA00022801"/>
    </source>
</evidence>
<dbReference type="PROSITE" id="PS00134">
    <property type="entry name" value="TRYPSIN_HIS"/>
    <property type="match status" value="1"/>
</dbReference>
<dbReference type="SMART" id="SM00020">
    <property type="entry name" value="Tryp_SPc"/>
    <property type="match status" value="1"/>
</dbReference>
<comment type="caution">
    <text evidence="10">The sequence shown here is derived from an EMBL/GenBank/DDBJ whole genome shotgun (WGS) entry which is preliminary data.</text>
</comment>
<dbReference type="PROSITE" id="PS00135">
    <property type="entry name" value="TRYPSIN_SER"/>
    <property type="match status" value="1"/>
</dbReference>
<evidence type="ECO:0000256" key="4">
    <source>
        <dbReference type="ARBA" id="ARBA00022825"/>
    </source>
</evidence>
<keyword evidence="2 6" id="KW-0645">Protease</keyword>
<dbReference type="InterPro" id="IPR033116">
    <property type="entry name" value="TRYPSIN_SER"/>
</dbReference>
<dbReference type="EMBL" id="MTYJ01000344">
    <property type="protein sequence ID" value="OWA53758.1"/>
    <property type="molecule type" value="Genomic_DNA"/>
</dbReference>
<dbReference type="Proteomes" id="UP000192578">
    <property type="component" value="Unassembled WGS sequence"/>
</dbReference>
<dbReference type="InterPro" id="IPR050430">
    <property type="entry name" value="Peptidase_S1"/>
</dbReference>
<dbReference type="SUPFAM" id="SSF50494">
    <property type="entry name" value="Trypsin-like serine proteases"/>
    <property type="match status" value="1"/>
</dbReference>
<dbReference type="PROSITE" id="PS50240">
    <property type="entry name" value="TRYPSIN_DOM"/>
    <property type="match status" value="1"/>
</dbReference>
<feature type="signal peptide" evidence="8">
    <location>
        <begin position="1"/>
        <end position="23"/>
    </location>
</feature>
<evidence type="ECO:0000256" key="7">
    <source>
        <dbReference type="SAM" id="MobiDB-lite"/>
    </source>
</evidence>
<dbReference type="InterPro" id="IPR001254">
    <property type="entry name" value="Trypsin_dom"/>
</dbReference>
<keyword evidence="5" id="KW-1015">Disulfide bond</keyword>
<dbReference type="OrthoDB" id="6380398at2759"/>
<keyword evidence="4 6" id="KW-0720">Serine protease</keyword>
<comment type="similarity">
    <text evidence="1">Belongs to the peptidase S1 family.</text>
</comment>
<feature type="region of interest" description="Disordered" evidence="7">
    <location>
        <begin position="358"/>
        <end position="377"/>
    </location>
</feature>
<feature type="chain" id="PRO_5040785047" evidence="8">
    <location>
        <begin position="24"/>
        <end position="425"/>
    </location>
</feature>
<reference evidence="11" key="1">
    <citation type="submission" date="2017-01" db="EMBL/GenBank/DDBJ databases">
        <title>Comparative genomics of anhydrobiosis in the tardigrade Hypsibius dujardini.</title>
        <authorList>
            <person name="Yoshida Y."/>
            <person name="Koutsovoulos G."/>
            <person name="Laetsch D."/>
            <person name="Stevens L."/>
            <person name="Kumar S."/>
            <person name="Horikawa D."/>
            <person name="Ishino K."/>
            <person name="Komine S."/>
            <person name="Tomita M."/>
            <person name="Blaxter M."/>
            <person name="Arakawa K."/>
        </authorList>
    </citation>
    <scope>NUCLEOTIDE SEQUENCE [LARGE SCALE GENOMIC DNA]</scope>
    <source>
        <strain evidence="11">Z151</strain>
    </source>
</reference>
<feature type="compositionally biased region" description="Low complexity" evidence="7">
    <location>
        <begin position="363"/>
        <end position="376"/>
    </location>
</feature>
<dbReference type="AlphaFoldDB" id="A0A9X6NIY2"/>
<accession>A0A9X6NIY2</accession>
<evidence type="ECO:0000313" key="10">
    <source>
        <dbReference type="EMBL" id="OWA53758.1"/>
    </source>
</evidence>
<evidence type="ECO:0000259" key="9">
    <source>
        <dbReference type="PROSITE" id="PS50240"/>
    </source>
</evidence>
<evidence type="ECO:0000256" key="1">
    <source>
        <dbReference type="ARBA" id="ARBA00007664"/>
    </source>
</evidence>
<dbReference type="Pfam" id="PF00089">
    <property type="entry name" value="Trypsin"/>
    <property type="match status" value="1"/>
</dbReference>
<organism evidence="10 11">
    <name type="scientific">Hypsibius exemplaris</name>
    <name type="common">Freshwater tardigrade</name>
    <dbReference type="NCBI Taxonomy" id="2072580"/>
    <lineage>
        <taxon>Eukaryota</taxon>
        <taxon>Metazoa</taxon>
        <taxon>Ecdysozoa</taxon>
        <taxon>Tardigrada</taxon>
        <taxon>Eutardigrada</taxon>
        <taxon>Parachela</taxon>
        <taxon>Hypsibioidea</taxon>
        <taxon>Hypsibiidae</taxon>
        <taxon>Hypsibius</taxon>
    </lineage>
</organism>
<sequence>MKESVCAAIVYALLVILENGAVCQSKSVTEDDYDFGDDLRDDAPPVGGMEYTRSTSAAPADARNGSTLLQGDGDYGDYTVDNDISITNGSIDPAIQPNATMPSLSVYNAIIGGLPVPPHKYRFMVSLQDVDGNFHFCGGSLISSIHVITAAHCLTDEKGRPNKARHQFHVGVGMHNHKGNSNSHYFGVQRIQIHESYNGEPSYLNDIALLTLDASVTGRSQLKTGVITLPAGWWDDAPPSTTVRGIGWGLTGNAKPGIFGDAPPLLQGTHFRVLSQSDCSERVKSSVAASQICIDSSDRAACSGDSGGPLFRQLSSGNYQLLGVASYVVGSCQQQGSANVYTRVSHHVKWIKSALRSDGGLRRGSSPESSGSSGCRTTSENGMTCLICTRRYRYSKSCSGSSSYRSSSFSFSGSFSRRVYGWLIQ</sequence>
<gene>
    <name evidence="10" type="ORF">BV898_18180</name>
</gene>
<feature type="region of interest" description="Disordered" evidence="7">
    <location>
        <begin position="44"/>
        <end position="66"/>
    </location>
</feature>
<evidence type="ECO:0000256" key="6">
    <source>
        <dbReference type="RuleBase" id="RU363034"/>
    </source>
</evidence>
<dbReference type="InterPro" id="IPR043504">
    <property type="entry name" value="Peptidase_S1_PA_chymotrypsin"/>
</dbReference>
<dbReference type="Gene3D" id="2.40.10.10">
    <property type="entry name" value="Trypsin-like serine proteases"/>
    <property type="match status" value="1"/>
</dbReference>
<evidence type="ECO:0000256" key="2">
    <source>
        <dbReference type="ARBA" id="ARBA00022670"/>
    </source>
</evidence>